<reference evidence="3 4" key="1">
    <citation type="journal article" date="2023" name="Elife">
        <title>Identification of key yeast species and microbe-microbe interactions impacting larval growth of Drosophila in the wild.</title>
        <authorList>
            <person name="Mure A."/>
            <person name="Sugiura Y."/>
            <person name="Maeda R."/>
            <person name="Honda K."/>
            <person name="Sakurai N."/>
            <person name="Takahashi Y."/>
            <person name="Watada M."/>
            <person name="Katoh T."/>
            <person name="Gotoh A."/>
            <person name="Gotoh Y."/>
            <person name="Taniguchi I."/>
            <person name="Nakamura K."/>
            <person name="Hayashi T."/>
            <person name="Katayama T."/>
            <person name="Uemura T."/>
            <person name="Hattori Y."/>
        </authorList>
    </citation>
    <scope>NUCLEOTIDE SEQUENCE [LARGE SCALE GENOMIC DNA]</scope>
    <source>
        <strain evidence="3 4">KH-74</strain>
    </source>
</reference>
<dbReference type="AlphaFoldDB" id="A0AAV5RWE3"/>
<comment type="caution">
    <text evidence="3">The sequence shown here is derived from an EMBL/GenBank/DDBJ whole genome shotgun (WGS) entry which is preliminary data.</text>
</comment>
<feature type="domain" description="CRIB" evidence="2">
    <location>
        <begin position="158"/>
        <end position="171"/>
    </location>
</feature>
<evidence type="ECO:0000313" key="3">
    <source>
        <dbReference type="EMBL" id="GMM55491.1"/>
    </source>
</evidence>
<feature type="compositionally biased region" description="Polar residues" evidence="1">
    <location>
        <begin position="68"/>
        <end position="84"/>
    </location>
</feature>
<proteinExistence type="predicted"/>
<sequence>MMNNTDTFETGLPHMSSIWLDEDEETEKLYNLQSEKFLRDDSDQESIQVHMLNSDSVDNAIRTVPVTPQSGSVEQFSPQRTAPSPVSEPEQDTLSVSPRAPSRRSSIISRISRSSGNSDSSDSPQTGLRKKLLLRLKKKWGGNRLHPAQSVQQQKQQISAPFHFQHIFHANLGAGFDGPAAMDGAASASPDITDLTVEDSDSDLGNLTEDSSEFYKEDSLDMGDSRRGSTNTLVLSKAFCTAEIKSSEFDRCKNRKGRNSGATYVSYEVEECMRRRSSAFYL</sequence>
<accession>A0AAV5RWE3</accession>
<evidence type="ECO:0000313" key="4">
    <source>
        <dbReference type="Proteomes" id="UP001377567"/>
    </source>
</evidence>
<evidence type="ECO:0000259" key="2">
    <source>
        <dbReference type="PROSITE" id="PS50108"/>
    </source>
</evidence>
<dbReference type="Proteomes" id="UP001377567">
    <property type="component" value="Unassembled WGS sequence"/>
</dbReference>
<dbReference type="EMBL" id="BTGD01000005">
    <property type="protein sequence ID" value="GMM55491.1"/>
    <property type="molecule type" value="Genomic_DNA"/>
</dbReference>
<feature type="compositionally biased region" description="Low complexity" evidence="1">
    <location>
        <begin position="95"/>
        <end position="124"/>
    </location>
</feature>
<gene>
    <name evidence="3" type="ORF">DAKH74_021070</name>
</gene>
<evidence type="ECO:0000256" key="1">
    <source>
        <dbReference type="SAM" id="MobiDB-lite"/>
    </source>
</evidence>
<name>A0AAV5RWE3_MAUHU</name>
<feature type="region of interest" description="Disordered" evidence="1">
    <location>
        <begin position="68"/>
        <end position="128"/>
    </location>
</feature>
<organism evidence="3 4">
    <name type="scientific">Maudiozyma humilis</name>
    <name type="common">Sour dough yeast</name>
    <name type="synonym">Kazachstania humilis</name>
    <dbReference type="NCBI Taxonomy" id="51915"/>
    <lineage>
        <taxon>Eukaryota</taxon>
        <taxon>Fungi</taxon>
        <taxon>Dikarya</taxon>
        <taxon>Ascomycota</taxon>
        <taxon>Saccharomycotina</taxon>
        <taxon>Saccharomycetes</taxon>
        <taxon>Saccharomycetales</taxon>
        <taxon>Saccharomycetaceae</taxon>
        <taxon>Maudiozyma</taxon>
    </lineage>
</organism>
<dbReference type="PROSITE" id="PS50108">
    <property type="entry name" value="CRIB"/>
    <property type="match status" value="1"/>
</dbReference>
<protein>
    <recommendedName>
        <fullName evidence="2">CRIB domain-containing protein</fullName>
    </recommendedName>
</protein>
<dbReference type="InterPro" id="IPR000095">
    <property type="entry name" value="CRIB_dom"/>
</dbReference>
<keyword evidence="4" id="KW-1185">Reference proteome</keyword>